<accession>A0A8S1JSX3</accession>
<gene>
    <name evidence="2" type="ORF">PPRIM_AZ9-3.1.T0090171</name>
</gene>
<dbReference type="PIRSF" id="PIRSF006305">
    <property type="entry name" value="Maf"/>
    <property type="match status" value="1"/>
</dbReference>
<dbReference type="Proteomes" id="UP000688137">
    <property type="component" value="Unassembled WGS sequence"/>
</dbReference>
<name>A0A8S1JSX3_PARPR</name>
<reference evidence="2" key="1">
    <citation type="submission" date="2021-01" db="EMBL/GenBank/DDBJ databases">
        <authorList>
            <consortium name="Genoscope - CEA"/>
            <person name="William W."/>
        </authorList>
    </citation>
    <scope>NUCLEOTIDE SEQUENCE</scope>
</reference>
<proteinExistence type="inferred from homology"/>
<comment type="caution">
    <text evidence="2">The sequence shown here is derived from an EMBL/GenBank/DDBJ whole genome shotgun (WGS) entry which is preliminary data.</text>
</comment>
<evidence type="ECO:0000256" key="1">
    <source>
        <dbReference type="ARBA" id="ARBA00022801"/>
    </source>
</evidence>
<protein>
    <submittedName>
        <fullName evidence="2">Uncharacterized protein</fullName>
    </submittedName>
</protein>
<sequence length="214" mass="24586">MLLIYKEFLKNAKIILGSQSKGRQGLLKMIDLFKFEVFPSTFEENLDKQLDPTTYVQKTCEGKVINLLETFKQNNQEWDICIFADTVCEINGKIIEKPNDKEEASNFLKLFSNSLHLVHTCVYVVGKNEKNEIFQLNGIETTEVHFQYLPEKSIQTYVDDESNWKGRAGGYAIQALGNMFIKKINGDYSNVIGLPLPILDKLMSQVIEFLMKKD</sequence>
<keyword evidence="1" id="KW-0378">Hydrolase</keyword>
<evidence type="ECO:0000313" key="3">
    <source>
        <dbReference type="Proteomes" id="UP000688137"/>
    </source>
</evidence>
<dbReference type="NCBIfam" id="TIGR00172">
    <property type="entry name" value="maf"/>
    <property type="match status" value="1"/>
</dbReference>
<dbReference type="AlphaFoldDB" id="A0A8S1JSX3"/>
<dbReference type="GO" id="GO:0047429">
    <property type="term" value="F:nucleoside triphosphate diphosphatase activity"/>
    <property type="evidence" value="ECO:0007669"/>
    <property type="project" value="InterPro"/>
</dbReference>
<organism evidence="2 3">
    <name type="scientific">Paramecium primaurelia</name>
    <dbReference type="NCBI Taxonomy" id="5886"/>
    <lineage>
        <taxon>Eukaryota</taxon>
        <taxon>Sar</taxon>
        <taxon>Alveolata</taxon>
        <taxon>Ciliophora</taxon>
        <taxon>Intramacronucleata</taxon>
        <taxon>Oligohymenophorea</taxon>
        <taxon>Peniculida</taxon>
        <taxon>Parameciidae</taxon>
        <taxon>Paramecium</taxon>
    </lineage>
</organism>
<dbReference type="InterPro" id="IPR003697">
    <property type="entry name" value="Maf-like"/>
</dbReference>
<evidence type="ECO:0000313" key="2">
    <source>
        <dbReference type="EMBL" id="CAD8045145.1"/>
    </source>
</evidence>
<dbReference type="Pfam" id="PF02545">
    <property type="entry name" value="Maf"/>
    <property type="match status" value="1"/>
</dbReference>
<dbReference type="CDD" id="cd00555">
    <property type="entry name" value="Maf"/>
    <property type="match status" value="1"/>
</dbReference>
<dbReference type="HAMAP" id="MF_00528">
    <property type="entry name" value="Maf"/>
    <property type="match status" value="1"/>
</dbReference>
<dbReference type="OMA" id="RDQRMHK"/>
<keyword evidence="3" id="KW-1185">Reference proteome</keyword>
<dbReference type="EMBL" id="CAJJDM010000006">
    <property type="protein sequence ID" value="CAD8045145.1"/>
    <property type="molecule type" value="Genomic_DNA"/>
</dbReference>
<dbReference type="PANTHER" id="PTHR43213:SF5">
    <property type="entry name" value="BIFUNCTIONAL DTTP_UTP PYROPHOSPHATASE_METHYLTRANSFERASE PROTEIN-RELATED"/>
    <property type="match status" value="1"/>
</dbReference>
<dbReference type="PANTHER" id="PTHR43213">
    <property type="entry name" value="BIFUNCTIONAL DTTP/UTP PYROPHOSPHATASE/METHYLTRANSFERASE PROTEIN-RELATED"/>
    <property type="match status" value="1"/>
</dbReference>